<evidence type="ECO:0000313" key="7">
    <source>
        <dbReference type="Proteomes" id="UP000193827"/>
    </source>
</evidence>
<dbReference type="PANTHER" id="PTHR47506:SF1">
    <property type="entry name" value="HTH-TYPE TRANSCRIPTIONAL REGULATOR YJDC"/>
    <property type="match status" value="1"/>
</dbReference>
<dbReference type="AlphaFoldDB" id="A0A1Y5SLA7"/>
<sequence length="187" mass="21273">MRPNKRDELVRKALDVFYRNGFHATGMDMLVVETGVSKTSMYKHFRTKEDLILAALRLRDENFRNFLYRRIEEIADTPVGRLLALYDVLAEWFSKKEFRGCMFIKASAEYQEKEHPIHVQSAEHKRLLLEHFTKIARAAGAREPETLANQLMLLKEGAIVTAVMGLGNDPAQKAKLAAEVLIAQGVG</sequence>
<evidence type="ECO:0000256" key="1">
    <source>
        <dbReference type="ARBA" id="ARBA00023015"/>
    </source>
</evidence>
<dbReference type="PRINTS" id="PR00455">
    <property type="entry name" value="HTHTETR"/>
</dbReference>
<dbReference type="SUPFAM" id="SSF48498">
    <property type="entry name" value="Tetracyclin repressor-like, C-terminal domain"/>
    <property type="match status" value="1"/>
</dbReference>
<dbReference type="InterPro" id="IPR001647">
    <property type="entry name" value="HTH_TetR"/>
</dbReference>
<evidence type="ECO:0000256" key="2">
    <source>
        <dbReference type="ARBA" id="ARBA00023125"/>
    </source>
</evidence>
<evidence type="ECO:0000313" key="6">
    <source>
        <dbReference type="EMBL" id="SLN41664.1"/>
    </source>
</evidence>
<protein>
    <submittedName>
        <fullName evidence="6">HTH-type transcriptional regulator YjdC</fullName>
    </submittedName>
</protein>
<feature type="domain" description="HTH tetR-type" evidence="5">
    <location>
        <begin position="3"/>
        <end position="63"/>
    </location>
</feature>
<dbReference type="EMBL" id="FWFL01000004">
    <property type="protein sequence ID" value="SLN41664.1"/>
    <property type="molecule type" value="Genomic_DNA"/>
</dbReference>
<dbReference type="Proteomes" id="UP000193827">
    <property type="component" value="Unassembled WGS sequence"/>
</dbReference>
<dbReference type="SUPFAM" id="SSF46689">
    <property type="entry name" value="Homeodomain-like"/>
    <property type="match status" value="1"/>
</dbReference>
<accession>A0A1Y5SLA7</accession>
<evidence type="ECO:0000259" key="5">
    <source>
        <dbReference type="PROSITE" id="PS50977"/>
    </source>
</evidence>
<gene>
    <name evidence="6" type="primary">yjdC</name>
    <name evidence="6" type="ORF">PEL8287_02090</name>
</gene>
<keyword evidence="1" id="KW-0805">Transcription regulation</keyword>
<name>A0A1Y5SLA7_9RHOB</name>
<dbReference type="OrthoDB" id="9787680at2"/>
<dbReference type="InterPro" id="IPR036271">
    <property type="entry name" value="Tet_transcr_reg_TetR-rel_C_sf"/>
</dbReference>
<evidence type="ECO:0000256" key="4">
    <source>
        <dbReference type="PROSITE-ProRule" id="PRU00335"/>
    </source>
</evidence>
<keyword evidence="3" id="KW-0804">Transcription</keyword>
<evidence type="ECO:0000256" key="3">
    <source>
        <dbReference type="ARBA" id="ARBA00023163"/>
    </source>
</evidence>
<feature type="DNA-binding region" description="H-T-H motif" evidence="4">
    <location>
        <begin position="26"/>
        <end position="45"/>
    </location>
</feature>
<organism evidence="6 7">
    <name type="scientific">Roseovarius litorisediminis</name>
    <dbReference type="NCBI Taxonomy" id="1312363"/>
    <lineage>
        <taxon>Bacteria</taxon>
        <taxon>Pseudomonadati</taxon>
        <taxon>Pseudomonadota</taxon>
        <taxon>Alphaproteobacteria</taxon>
        <taxon>Rhodobacterales</taxon>
        <taxon>Roseobacteraceae</taxon>
        <taxon>Roseovarius</taxon>
    </lineage>
</organism>
<dbReference type="PANTHER" id="PTHR47506">
    <property type="entry name" value="TRANSCRIPTIONAL REGULATORY PROTEIN"/>
    <property type="match status" value="1"/>
</dbReference>
<dbReference type="Gene3D" id="1.10.357.10">
    <property type="entry name" value="Tetracycline Repressor, domain 2"/>
    <property type="match status" value="1"/>
</dbReference>
<dbReference type="GO" id="GO:0003677">
    <property type="term" value="F:DNA binding"/>
    <property type="evidence" value="ECO:0007669"/>
    <property type="project" value="UniProtKB-UniRule"/>
</dbReference>
<keyword evidence="7" id="KW-1185">Reference proteome</keyword>
<dbReference type="InterPro" id="IPR009057">
    <property type="entry name" value="Homeodomain-like_sf"/>
</dbReference>
<keyword evidence="2 4" id="KW-0238">DNA-binding</keyword>
<dbReference type="RefSeq" id="WP_085892290.1">
    <property type="nucleotide sequence ID" value="NZ_FWFL01000004.1"/>
</dbReference>
<reference evidence="6 7" key="1">
    <citation type="submission" date="2017-03" db="EMBL/GenBank/DDBJ databases">
        <authorList>
            <person name="Afonso C.L."/>
            <person name="Miller P.J."/>
            <person name="Scott M.A."/>
            <person name="Spackman E."/>
            <person name="Goraichik I."/>
            <person name="Dimitrov K.M."/>
            <person name="Suarez D.L."/>
            <person name="Swayne D.E."/>
        </authorList>
    </citation>
    <scope>NUCLEOTIDE SEQUENCE [LARGE SCALE GENOMIC DNA]</scope>
    <source>
        <strain evidence="6 7">CECT 8287</strain>
    </source>
</reference>
<dbReference type="PROSITE" id="PS50977">
    <property type="entry name" value="HTH_TETR_2"/>
    <property type="match status" value="1"/>
</dbReference>
<dbReference type="Pfam" id="PF00440">
    <property type="entry name" value="TetR_N"/>
    <property type="match status" value="1"/>
</dbReference>
<proteinExistence type="predicted"/>